<dbReference type="InterPro" id="IPR035906">
    <property type="entry name" value="MetI-like_sf"/>
</dbReference>
<evidence type="ECO:0000313" key="10">
    <source>
        <dbReference type="EMBL" id="KHJ70110.1"/>
    </source>
</evidence>
<evidence type="ECO:0000256" key="3">
    <source>
        <dbReference type="ARBA" id="ARBA00022475"/>
    </source>
</evidence>
<feature type="transmembrane region" description="Helical" evidence="8">
    <location>
        <begin position="78"/>
        <end position="104"/>
    </location>
</feature>
<gene>
    <name evidence="10" type="ORF">QU24_00040</name>
</gene>
<dbReference type="Gene3D" id="1.10.3720.10">
    <property type="entry name" value="MetI-like"/>
    <property type="match status" value="1"/>
</dbReference>
<feature type="transmembrane region" description="Helical" evidence="8">
    <location>
        <begin position="237"/>
        <end position="263"/>
    </location>
</feature>
<dbReference type="GO" id="GO:0055085">
    <property type="term" value="P:transmembrane transport"/>
    <property type="evidence" value="ECO:0007669"/>
    <property type="project" value="InterPro"/>
</dbReference>
<sequence length="276" mass="29603">MPEIVKRLLRSPQGAVGVLIILLALLMVVGGAHIAPFDPESISILTRYKPPSAQHWFGTDQMGRDIFSRVMVGARSTILLSLLATALAMVIGSVLGTASAYLGGKIDEFMMRTMDAVMAIPSLLFALLIVSTLGQSSMNAVLAITIAFVPGMVRISRSVALAARQQDYINAAIARGEAGHYIILREMLPNILAPIIVEATIRVAFAIMLFATLSFLGLGAQPPEPEWGLMVSEARTYFFSAPWMMMIPGLAIALVAIGFNLLGDGLRDVLNPRSHG</sequence>
<protein>
    <submittedName>
        <fullName evidence="10">Peptide ABC transporter permease</fullName>
    </submittedName>
</protein>
<dbReference type="Pfam" id="PF00528">
    <property type="entry name" value="BPD_transp_1"/>
    <property type="match status" value="1"/>
</dbReference>
<keyword evidence="6 8" id="KW-1133">Transmembrane helix</keyword>
<dbReference type="PANTHER" id="PTHR43386:SF25">
    <property type="entry name" value="PEPTIDE ABC TRANSPORTER PERMEASE PROTEIN"/>
    <property type="match status" value="1"/>
</dbReference>
<dbReference type="InterPro" id="IPR050366">
    <property type="entry name" value="BP-dependent_transpt_permease"/>
</dbReference>
<dbReference type="CDD" id="cd06261">
    <property type="entry name" value="TM_PBP2"/>
    <property type="match status" value="1"/>
</dbReference>
<evidence type="ECO:0000259" key="9">
    <source>
        <dbReference type="PROSITE" id="PS50928"/>
    </source>
</evidence>
<dbReference type="SUPFAM" id="SSF161098">
    <property type="entry name" value="MetI-like"/>
    <property type="match status" value="1"/>
</dbReference>
<dbReference type="PANTHER" id="PTHR43386">
    <property type="entry name" value="OLIGOPEPTIDE TRANSPORT SYSTEM PERMEASE PROTEIN APPC"/>
    <property type="match status" value="1"/>
</dbReference>
<dbReference type="PROSITE" id="PS50928">
    <property type="entry name" value="ABC_TM1"/>
    <property type="match status" value="1"/>
</dbReference>
<evidence type="ECO:0000256" key="6">
    <source>
        <dbReference type="ARBA" id="ARBA00022989"/>
    </source>
</evidence>
<evidence type="ECO:0000256" key="1">
    <source>
        <dbReference type="ARBA" id="ARBA00004429"/>
    </source>
</evidence>
<comment type="similarity">
    <text evidence="8">Belongs to the binding-protein-dependent transport system permease family.</text>
</comment>
<keyword evidence="4" id="KW-0997">Cell inner membrane</keyword>
<keyword evidence="5 8" id="KW-0812">Transmembrane</keyword>
<dbReference type="InterPro" id="IPR000515">
    <property type="entry name" value="MetI-like"/>
</dbReference>
<name>A0A0B1RG87_9GAMM</name>
<organism evidence="10 11">
    <name type="scientific">Pantoea rodasii</name>
    <dbReference type="NCBI Taxonomy" id="1076549"/>
    <lineage>
        <taxon>Bacteria</taxon>
        <taxon>Pseudomonadati</taxon>
        <taxon>Pseudomonadota</taxon>
        <taxon>Gammaproteobacteria</taxon>
        <taxon>Enterobacterales</taxon>
        <taxon>Erwiniaceae</taxon>
        <taxon>Pantoea</taxon>
    </lineage>
</organism>
<comment type="subcellular location">
    <subcellularLocation>
        <location evidence="1">Cell inner membrane</location>
        <topology evidence="1">Multi-pass membrane protein</topology>
    </subcellularLocation>
    <subcellularLocation>
        <location evidence="8">Cell membrane</location>
        <topology evidence="8">Multi-pass membrane protein</topology>
    </subcellularLocation>
</comment>
<dbReference type="EMBL" id="JTJJ01000001">
    <property type="protein sequence ID" value="KHJ70110.1"/>
    <property type="molecule type" value="Genomic_DNA"/>
</dbReference>
<keyword evidence="2 8" id="KW-0813">Transport</keyword>
<feature type="domain" description="ABC transmembrane type-1" evidence="9">
    <location>
        <begin position="74"/>
        <end position="263"/>
    </location>
</feature>
<dbReference type="GO" id="GO:0005886">
    <property type="term" value="C:plasma membrane"/>
    <property type="evidence" value="ECO:0007669"/>
    <property type="project" value="UniProtKB-SubCell"/>
</dbReference>
<feature type="transmembrane region" description="Helical" evidence="8">
    <location>
        <begin position="191"/>
        <end position="217"/>
    </location>
</feature>
<evidence type="ECO:0000313" key="11">
    <source>
        <dbReference type="Proteomes" id="UP000030853"/>
    </source>
</evidence>
<dbReference type="AlphaFoldDB" id="A0A0B1RG87"/>
<evidence type="ECO:0000256" key="8">
    <source>
        <dbReference type="RuleBase" id="RU363032"/>
    </source>
</evidence>
<evidence type="ECO:0000256" key="2">
    <source>
        <dbReference type="ARBA" id="ARBA00022448"/>
    </source>
</evidence>
<evidence type="ECO:0000256" key="7">
    <source>
        <dbReference type="ARBA" id="ARBA00023136"/>
    </source>
</evidence>
<feature type="transmembrane region" description="Helical" evidence="8">
    <location>
        <begin position="116"/>
        <end position="134"/>
    </location>
</feature>
<dbReference type="RefSeq" id="WP_039326874.1">
    <property type="nucleotide sequence ID" value="NZ_JTJJ01000001.1"/>
</dbReference>
<evidence type="ECO:0000256" key="4">
    <source>
        <dbReference type="ARBA" id="ARBA00022519"/>
    </source>
</evidence>
<keyword evidence="3" id="KW-1003">Cell membrane</keyword>
<keyword evidence="7 8" id="KW-0472">Membrane</keyword>
<proteinExistence type="inferred from homology"/>
<evidence type="ECO:0000256" key="5">
    <source>
        <dbReference type="ARBA" id="ARBA00022692"/>
    </source>
</evidence>
<reference evidence="10 11" key="1">
    <citation type="submission" date="2014-11" db="EMBL/GenBank/DDBJ databases">
        <title>Genome sequencing of Pantoea rodasii ND03.</title>
        <authorList>
            <person name="Muhamad Yunos N.Y."/>
            <person name="Chan K.-G."/>
        </authorList>
    </citation>
    <scope>NUCLEOTIDE SEQUENCE [LARGE SCALE GENOMIC DNA]</scope>
    <source>
        <strain evidence="10 11">ND03</strain>
    </source>
</reference>
<accession>A0A0B1RG87</accession>
<dbReference type="Proteomes" id="UP000030853">
    <property type="component" value="Unassembled WGS sequence"/>
</dbReference>
<comment type="caution">
    <text evidence="10">The sequence shown here is derived from an EMBL/GenBank/DDBJ whole genome shotgun (WGS) entry which is preliminary data.</text>
</comment>